<dbReference type="GO" id="GO:0006744">
    <property type="term" value="P:ubiquinone biosynthetic process"/>
    <property type="evidence" value="ECO:0007669"/>
    <property type="project" value="TreeGrafter"/>
</dbReference>
<sequence length="455" mass="51498">MSNDWEKLAGETGEAVTSNRIKRMFKLGSMGARVAASSMASKIGSILPGDAEQREDNLKRSNIKNAGRVVEVLSDLKGASMKVGQMLSADPELLPPEFADVMSSLQKDATPMTYTTVKAQIERALDRPIETIFSYFDPDPVGSASIGQVHRAVLESGEEVAVKVQYPGVADSLESDLKSLKTMLIYGRAFVDRKRLDELFAEIERMLLEEANYEIEAETLGRFHETLKDHQGLRAPKPYPKWCRKQVLVMEYVHGTKLDDALEALEDGPRRQRLLERWMTAYYWMFHELFELHADPHPGNFLLEEDDTLVMLDFGSVKKYDPAFPDCFLEVVDSTWQNDPVRTIAAYERLGFGAKDGDLSKIDPELMQQYQELIVAPFMRNEPFEFGGWEPAKETKRFMLRHPSFMKLVPPPEAIAYLRVLSGIKGLLGKMDAKVNAYTMVHDLIERRGLLTPDP</sequence>
<dbReference type="PANTHER" id="PTHR43851:SF3">
    <property type="entry name" value="COENZYME Q8"/>
    <property type="match status" value="1"/>
</dbReference>
<name>A0A2Z4FPC3_9DELT</name>
<organism evidence="5 6">
    <name type="scientific">Bradymonas sediminis</name>
    <dbReference type="NCBI Taxonomy" id="1548548"/>
    <lineage>
        <taxon>Bacteria</taxon>
        <taxon>Deltaproteobacteria</taxon>
        <taxon>Bradymonadales</taxon>
        <taxon>Bradymonadaceae</taxon>
        <taxon>Bradymonas</taxon>
    </lineage>
</organism>
<keyword evidence="2" id="KW-0808">Transferase</keyword>
<accession>A0A2Z4FPC3</accession>
<dbReference type="PANTHER" id="PTHR43851">
    <property type="match status" value="1"/>
</dbReference>
<keyword evidence="4" id="KW-0067">ATP-binding</keyword>
<dbReference type="GO" id="GO:0005524">
    <property type="term" value="F:ATP binding"/>
    <property type="evidence" value="ECO:0007669"/>
    <property type="project" value="UniProtKB-KW"/>
</dbReference>
<dbReference type="OrthoDB" id="9795390at2"/>
<dbReference type="PROSITE" id="PS50011">
    <property type="entry name" value="PROTEIN_KINASE_DOM"/>
    <property type="match status" value="1"/>
</dbReference>
<dbReference type="AlphaFoldDB" id="A0A2Z4FPC3"/>
<protein>
    <submittedName>
        <fullName evidence="5">Uncharacterized protein</fullName>
    </submittedName>
</protein>
<evidence type="ECO:0000256" key="4">
    <source>
        <dbReference type="ARBA" id="ARBA00022840"/>
    </source>
</evidence>
<dbReference type="SUPFAM" id="SSF56112">
    <property type="entry name" value="Protein kinase-like (PK-like)"/>
    <property type="match status" value="1"/>
</dbReference>
<reference evidence="5 6" key="1">
    <citation type="submission" date="2018-06" db="EMBL/GenBank/DDBJ databases">
        <title>Lujinxingia sediminis gen. nov. sp. nov., a new facultative anaerobic member of the class Deltaproteobacteria, and proposal of Lujinxingaceae fam. nov.</title>
        <authorList>
            <person name="Guo L.-Y."/>
            <person name="Li C.-M."/>
            <person name="Wang S."/>
            <person name="Du Z.-J."/>
        </authorList>
    </citation>
    <scope>NUCLEOTIDE SEQUENCE [LARGE SCALE GENOMIC DNA]</scope>
    <source>
        <strain evidence="5 6">FA350</strain>
    </source>
</reference>
<keyword evidence="3" id="KW-0547">Nucleotide-binding</keyword>
<dbReference type="SMART" id="SM00220">
    <property type="entry name" value="S_TKc"/>
    <property type="match status" value="1"/>
</dbReference>
<gene>
    <name evidence="5" type="ORF">DN745_15180</name>
</gene>
<dbReference type="InterPro" id="IPR051409">
    <property type="entry name" value="Atypical_kinase_ADCK"/>
</dbReference>
<keyword evidence="6" id="KW-1185">Reference proteome</keyword>
<evidence type="ECO:0000313" key="5">
    <source>
        <dbReference type="EMBL" id="AWV90595.1"/>
    </source>
</evidence>
<dbReference type="CDD" id="cd13970">
    <property type="entry name" value="ABC1_ADCK3"/>
    <property type="match status" value="1"/>
</dbReference>
<evidence type="ECO:0000313" key="6">
    <source>
        <dbReference type="Proteomes" id="UP000249799"/>
    </source>
</evidence>
<dbReference type="EMBL" id="CP030032">
    <property type="protein sequence ID" value="AWV90595.1"/>
    <property type="molecule type" value="Genomic_DNA"/>
</dbReference>
<dbReference type="KEGG" id="bsed:DN745_15180"/>
<proteinExistence type="inferred from homology"/>
<dbReference type="Gene3D" id="1.10.510.10">
    <property type="entry name" value="Transferase(Phosphotransferase) domain 1"/>
    <property type="match status" value="1"/>
</dbReference>
<comment type="similarity">
    <text evidence="1">Belongs to the protein kinase superfamily. ADCK protein kinase family.</text>
</comment>
<dbReference type="Pfam" id="PF03109">
    <property type="entry name" value="ABC1"/>
    <property type="match status" value="1"/>
</dbReference>
<dbReference type="InterPro" id="IPR011009">
    <property type="entry name" value="Kinase-like_dom_sf"/>
</dbReference>
<evidence type="ECO:0000256" key="3">
    <source>
        <dbReference type="ARBA" id="ARBA00022741"/>
    </source>
</evidence>
<evidence type="ECO:0000256" key="1">
    <source>
        <dbReference type="ARBA" id="ARBA00009670"/>
    </source>
</evidence>
<dbReference type="InterPro" id="IPR000719">
    <property type="entry name" value="Prot_kinase_dom"/>
</dbReference>
<dbReference type="GO" id="GO:0004672">
    <property type="term" value="F:protein kinase activity"/>
    <property type="evidence" value="ECO:0007669"/>
    <property type="project" value="InterPro"/>
</dbReference>
<dbReference type="RefSeq" id="WP_111336131.1">
    <property type="nucleotide sequence ID" value="NZ_CP030032.1"/>
</dbReference>
<dbReference type="InterPro" id="IPR034646">
    <property type="entry name" value="ADCK3_dom"/>
</dbReference>
<dbReference type="Proteomes" id="UP000249799">
    <property type="component" value="Chromosome"/>
</dbReference>
<evidence type="ECO:0000256" key="2">
    <source>
        <dbReference type="ARBA" id="ARBA00022679"/>
    </source>
</evidence>
<dbReference type="InterPro" id="IPR004147">
    <property type="entry name" value="ABC1_dom"/>
</dbReference>